<name>A0A5B7IAR6_PORTR</name>
<sequence length="80" mass="9396">MEKDKVIRLLVPKERLNEQKRLNNEVVSAMERLNKQKRVNNQVVSGMERLNDHSHQHSPTHALTSPPPRLPTPVYKFMEE</sequence>
<evidence type="ECO:0000313" key="2">
    <source>
        <dbReference type="EMBL" id="MPC77978.1"/>
    </source>
</evidence>
<gene>
    <name evidence="2" type="ORF">E2C01_072448</name>
</gene>
<reference evidence="2 3" key="1">
    <citation type="submission" date="2019-05" db="EMBL/GenBank/DDBJ databases">
        <title>Another draft genome of Portunus trituberculatus and its Hox gene families provides insights of decapod evolution.</title>
        <authorList>
            <person name="Jeong J.-H."/>
            <person name="Song I."/>
            <person name="Kim S."/>
            <person name="Choi T."/>
            <person name="Kim D."/>
            <person name="Ryu S."/>
            <person name="Kim W."/>
        </authorList>
    </citation>
    <scope>NUCLEOTIDE SEQUENCE [LARGE SCALE GENOMIC DNA]</scope>
    <source>
        <tissue evidence="2">Muscle</tissue>
    </source>
</reference>
<protein>
    <submittedName>
        <fullName evidence="2">Uncharacterized protein</fullName>
    </submittedName>
</protein>
<comment type="caution">
    <text evidence="2">The sequence shown here is derived from an EMBL/GenBank/DDBJ whole genome shotgun (WGS) entry which is preliminary data.</text>
</comment>
<dbReference type="Proteomes" id="UP000324222">
    <property type="component" value="Unassembled WGS sequence"/>
</dbReference>
<organism evidence="2 3">
    <name type="scientific">Portunus trituberculatus</name>
    <name type="common">Swimming crab</name>
    <name type="synonym">Neptunus trituberculatus</name>
    <dbReference type="NCBI Taxonomy" id="210409"/>
    <lineage>
        <taxon>Eukaryota</taxon>
        <taxon>Metazoa</taxon>
        <taxon>Ecdysozoa</taxon>
        <taxon>Arthropoda</taxon>
        <taxon>Crustacea</taxon>
        <taxon>Multicrustacea</taxon>
        <taxon>Malacostraca</taxon>
        <taxon>Eumalacostraca</taxon>
        <taxon>Eucarida</taxon>
        <taxon>Decapoda</taxon>
        <taxon>Pleocyemata</taxon>
        <taxon>Brachyura</taxon>
        <taxon>Eubrachyura</taxon>
        <taxon>Portunoidea</taxon>
        <taxon>Portunidae</taxon>
        <taxon>Portuninae</taxon>
        <taxon>Portunus</taxon>
    </lineage>
</organism>
<keyword evidence="3" id="KW-1185">Reference proteome</keyword>
<proteinExistence type="predicted"/>
<dbReference type="AlphaFoldDB" id="A0A5B7IAR6"/>
<dbReference type="EMBL" id="VSRR010047236">
    <property type="protein sequence ID" value="MPC77978.1"/>
    <property type="molecule type" value="Genomic_DNA"/>
</dbReference>
<evidence type="ECO:0000313" key="3">
    <source>
        <dbReference type="Proteomes" id="UP000324222"/>
    </source>
</evidence>
<feature type="region of interest" description="Disordered" evidence="1">
    <location>
        <begin position="51"/>
        <end position="80"/>
    </location>
</feature>
<evidence type="ECO:0000256" key="1">
    <source>
        <dbReference type="SAM" id="MobiDB-lite"/>
    </source>
</evidence>
<accession>A0A5B7IAR6</accession>